<accession>A0LF06</accession>
<sequence length="104" mass="11602">MAFLVSLSCPVAENLSDNQGNTEAQGDLYRKNEQIKRELACRKILDDAVRFLHDLTGLCRVHLAPPTDSVRDPCSASYISSQPICKLIILSDRKTSRPESDQQV</sequence>
<name>A0LF06_SYNFM</name>
<dbReference type="Proteomes" id="UP000001784">
    <property type="component" value="Chromosome"/>
</dbReference>
<reference evidence="1 2" key="1">
    <citation type="submission" date="2006-10" db="EMBL/GenBank/DDBJ databases">
        <title>Complete sequence of Syntrophobacter fumaroxidans MPOB.</title>
        <authorList>
            <consortium name="US DOE Joint Genome Institute"/>
            <person name="Copeland A."/>
            <person name="Lucas S."/>
            <person name="Lapidus A."/>
            <person name="Barry K."/>
            <person name="Detter J.C."/>
            <person name="Glavina del Rio T."/>
            <person name="Hammon N."/>
            <person name="Israni S."/>
            <person name="Pitluck S."/>
            <person name="Goltsman E.G."/>
            <person name="Martinez M."/>
            <person name="Schmutz J."/>
            <person name="Larimer F."/>
            <person name="Land M."/>
            <person name="Hauser L."/>
            <person name="Kyrpides N."/>
            <person name="Kim E."/>
            <person name="Boone D.R."/>
            <person name="Brockman F."/>
            <person name="Culley D."/>
            <person name="Ferry J."/>
            <person name="Gunsalus R."/>
            <person name="McInerney M.J."/>
            <person name="Morrison M."/>
            <person name="Plugge C."/>
            <person name="Rohlin L."/>
            <person name="Scholten J."/>
            <person name="Sieber J."/>
            <person name="Stams A.J.M."/>
            <person name="Worm P."/>
            <person name="Henstra A.M."/>
            <person name="Richardson P."/>
        </authorList>
    </citation>
    <scope>NUCLEOTIDE SEQUENCE [LARGE SCALE GENOMIC DNA]</scope>
    <source>
        <strain evidence="2">DSM 10017 / MPOB</strain>
    </source>
</reference>
<keyword evidence="2" id="KW-1185">Reference proteome</keyword>
<dbReference type="InParanoid" id="A0LF06"/>
<evidence type="ECO:0000313" key="1">
    <source>
        <dbReference type="EMBL" id="ABK16008.1"/>
    </source>
</evidence>
<dbReference type="HOGENOM" id="CLU_2248759_0_0_7"/>
<dbReference type="STRING" id="335543.Sfum_0307"/>
<organism evidence="1 2">
    <name type="scientific">Syntrophobacter fumaroxidans (strain DSM 10017 / MPOB)</name>
    <dbReference type="NCBI Taxonomy" id="335543"/>
    <lineage>
        <taxon>Bacteria</taxon>
        <taxon>Pseudomonadati</taxon>
        <taxon>Thermodesulfobacteriota</taxon>
        <taxon>Syntrophobacteria</taxon>
        <taxon>Syntrophobacterales</taxon>
        <taxon>Syntrophobacteraceae</taxon>
        <taxon>Syntrophobacter</taxon>
    </lineage>
</organism>
<dbReference type="EMBL" id="CP000478">
    <property type="protein sequence ID" value="ABK16008.1"/>
    <property type="molecule type" value="Genomic_DNA"/>
</dbReference>
<dbReference type="KEGG" id="sfu:Sfum_0307"/>
<evidence type="ECO:0000313" key="2">
    <source>
        <dbReference type="Proteomes" id="UP000001784"/>
    </source>
</evidence>
<protein>
    <submittedName>
        <fullName evidence="1">Uncharacterized protein</fullName>
    </submittedName>
</protein>
<gene>
    <name evidence="1" type="ordered locus">Sfum_0307</name>
</gene>
<dbReference type="AlphaFoldDB" id="A0LF06"/>
<proteinExistence type="predicted"/>